<dbReference type="Pfam" id="PF00440">
    <property type="entry name" value="TetR_N"/>
    <property type="match status" value="1"/>
</dbReference>
<dbReference type="InterPro" id="IPR036271">
    <property type="entry name" value="Tet_transcr_reg_TetR-rel_C_sf"/>
</dbReference>
<dbReference type="InterPro" id="IPR025996">
    <property type="entry name" value="MT1864/Rv1816-like_C"/>
</dbReference>
<evidence type="ECO:0000313" key="2">
    <source>
        <dbReference type="Proteomes" id="UP000312512"/>
    </source>
</evidence>
<evidence type="ECO:0000313" key="1">
    <source>
        <dbReference type="EMBL" id="KAB8188936.1"/>
    </source>
</evidence>
<proteinExistence type="predicted"/>
<dbReference type="PROSITE" id="PS50977">
    <property type="entry name" value="HTH_TETR_2"/>
    <property type="match status" value="1"/>
</dbReference>
<dbReference type="GO" id="GO:0003700">
    <property type="term" value="F:DNA-binding transcription factor activity"/>
    <property type="evidence" value="ECO:0007669"/>
    <property type="project" value="TreeGrafter"/>
</dbReference>
<dbReference type="AlphaFoldDB" id="A0A5C4VHD1"/>
<dbReference type="SUPFAM" id="SSF46689">
    <property type="entry name" value="Homeodomain-like"/>
    <property type="match status" value="1"/>
</dbReference>
<organism evidence="1 2">
    <name type="scientific">Nonomuraea phyllanthi</name>
    <dbReference type="NCBI Taxonomy" id="2219224"/>
    <lineage>
        <taxon>Bacteria</taxon>
        <taxon>Bacillati</taxon>
        <taxon>Actinomycetota</taxon>
        <taxon>Actinomycetes</taxon>
        <taxon>Streptosporangiales</taxon>
        <taxon>Streptosporangiaceae</taxon>
        <taxon>Nonomuraea</taxon>
    </lineage>
</organism>
<dbReference type="InterPro" id="IPR050109">
    <property type="entry name" value="HTH-type_TetR-like_transc_reg"/>
</dbReference>
<sequence>MALMNAISGPRPRGRNPRGQGERLREDIVAAAVRLLDELADDQALSMRAVAREVGIAATSVYIHFADRDALVLAALEQSHRDLVRTLERAETGADPVARLRGRLLFLGEWVRGHQGLYKVLHESTLNQRASMEFKQELAERTTAAVQRCMDAGLAAPGRAAEVSLDLRAAVHGAVSMRVNQPDLPWPPLEEQIDRFLAKLGGIAPDLLERARQAEGPAPAPPQNGSGAAAR</sequence>
<dbReference type="PANTHER" id="PTHR30055">
    <property type="entry name" value="HTH-TYPE TRANSCRIPTIONAL REGULATOR RUTR"/>
    <property type="match status" value="1"/>
</dbReference>
<comment type="caution">
    <text evidence="1">The sequence shown here is derived from an EMBL/GenBank/DDBJ whole genome shotgun (WGS) entry which is preliminary data.</text>
</comment>
<protein>
    <submittedName>
        <fullName evidence="1">TetR family transcriptional regulator</fullName>
    </submittedName>
</protein>
<dbReference type="InterPro" id="IPR009057">
    <property type="entry name" value="Homeodomain-like_sf"/>
</dbReference>
<keyword evidence="2" id="KW-1185">Reference proteome</keyword>
<dbReference type="InterPro" id="IPR001647">
    <property type="entry name" value="HTH_TetR"/>
</dbReference>
<name>A0A5C4VHD1_9ACTN</name>
<dbReference type="PANTHER" id="PTHR30055:SF234">
    <property type="entry name" value="HTH-TYPE TRANSCRIPTIONAL REGULATOR BETI"/>
    <property type="match status" value="1"/>
</dbReference>
<reference evidence="1 2" key="1">
    <citation type="submission" date="2019-10" db="EMBL/GenBank/DDBJ databases">
        <title>Nonomuraea sp. nov., isolated from Phyllanthus amarus.</title>
        <authorList>
            <person name="Klykleung N."/>
            <person name="Tanasupawat S."/>
        </authorList>
    </citation>
    <scope>NUCLEOTIDE SEQUENCE [LARGE SCALE GENOMIC DNA]</scope>
    <source>
        <strain evidence="1 2">PA1-10</strain>
    </source>
</reference>
<dbReference type="OrthoDB" id="8222629at2"/>
<gene>
    <name evidence="1" type="ORF">FH608_041345</name>
</gene>
<dbReference type="Pfam" id="PF13305">
    <property type="entry name" value="TetR_C_33"/>
    <property type="match status" value="1"/>
</dbReference>
<dbReference type="Proteomes" id="UP000312512">
    <property type="component" value="Unassembled WGS sequence"/>
</dbReference>
<dbReference type="GO" id="GO:0000976">
    <property type="term" value="F:transcription cis-regulatory region binding"/>
    <property type="evidence" value="ECO:0007669"/>
    <property type="project" value="TreeGrafter"/>
</dbReference>
<dbReference type="SUPFAM" id="SSF48498">
    <property type="entry name" value="Tetracyclin repressor-like, C-terminal domain"/>
    <property type="match status" value="1"/>
</dbReference>
<accession>A0A5C4VHD1</accession>
<dbReference type="Gene3D" id="1.10.357.10">
    <property type="entry name" value="Tetracycline Repressor, domain 2"/>
    <property type="match status" value="1"/>
</dbReference>
<dbReference type="EMBL" id="VDLX02000022">
    <property type="protein sequence ID" value="KAB8188936.1"/>
    <property type="molecule type" value="Genomic_DNA"/>
</dbReference>